<reference evidence="2" key="1">
    <citation type="submission" date="2018-05" db="EMBL/GenBank/DDBJ databases">
        <authorList>
            <person name="Lanie J.A."/>
            <person name="Ng W.-L."/>
            <person name="Kazmierczak K.M."/>
            <person name="Andrzejewski T.M."/>
            <person name="Davidsen T.M."/>
            <person name="Wayne K.J."/>
            <person name="Tettelin H."/>
            <person name="Glass J.I."/>
            <person name="Rusch D."/>
            <person name="Podicherti R."/>
            <person name="Tsui H.-C.T."/>
            <person name="Winkler M.E."/>
        </authorList>
    </citation>
    <scope>NUCLEOTIDE SEQUENCE</scope>
</reference>
<gene>
    <name evidence="2" type="ORF">METZ01_LOCUS512186</name>
</gene>
<evidence type="ECO:0000313" key="2">
    <source>
        <dbReference type="EMBL" id="SVE59332.1"/>
    </source>
</evidence>
<feature type="compositionally biased region" description="Basic and acidic residues" evidence="1">
    <location>
        <begin position="137"/>
        <end position="174"/>
    </location>
</feature>
<feature type="compositionally biased region" description="Basic and acidic residues" evidence="1">
    <location>
        <begin position="107"/>
        <end position="130"/>
    </location>
</feature>
<feature type="region of interest" description="Disordered" evidence="1">
    <location>
        <begin position="27"/>
        <end position="52"/>
    </location>
</feature>
<protein>
    <submittedName>
        <fullName evidence="2">Uncharacterized protein</fullName>
    </submittedName>
</protein>
<feature type="region of interest" description="Disordered" evidence="1">
    <location>
        <begin position="103"/>
        <end position="188"/>
    </location>
</feature>
<feature type="non-terminal residue" evidence="2">
    <location>
        <position position="230"/>
    </location>
</feature>
<dbReference type="EMBL" id="UINC01228141">
    <property type="protein sequence ID" value="SVE59332.1"/>
    <property type="molecule type" value="Genomic_DNA"/>
</dbReference>
<accession>A0A383EQW6</accession>
<evidence type="ECO:0000256" key="1">
    <source>
        <dbReference type="SAM" id="MobiDB-lite"/>
    </source>
</evidence>
<organism evidence="2">
    <name type="scientific">marine metagenome</name>
    <dbReference type="NCBI Taxonomy" id="408172"/>
    <lineage>
        <taxon>unclassified sequences</taxon>
        <taxon>metagenomes</taxon>
        <taxon>ecological metagenomes</taxon>
    </lineage>
</organism>
<sequence>TGSNKALNKWQKVDKTDWNVPYVDKRWRSPEPPVKPIPESYRPTPEEAILPEGLSHQGRYEYWRGRAIETWRDFGKYKKAPSEEMDIAIPNIDKRIENTTNKILKQKNKDGSRIFTPEEARGLAARREAETIIGHRNRSEWKEMHDRSRANPNKDRRWGEHEERVKGRENREAPDYTEPPTKPSDFDTILPEVDIMSKAGKPTTGKIVKAGVIGGVAGALYADEDEALAA</sequence>
<dbReference type="AlphaFoldDB" id="A0A383EQW6"/>
<proteinExistence type="predicted"/>
<name>A0A383EQW6_9ZZZZ</name>
<feature type="non-terminal residue" evidence="2">
    <location>
        <position position="1"/>
    </location>
</feature>